<reference evidence="1" key="1">
    <citation type="submission" date="2021-02" db="EMBL/GenBank/DDBJ databases">
        <authorList>
            <person name="Nowell W R."/>
        </authorList>
    </citation>
    <scope>NUCLEOTIDE SEQUENCE</scope>
</reference>
<sequence>MVLHLNLLINDPDNEIMTDAQIHIGLYSMDKLPEYFQLFRRIIQVNNLQGLPSYHLCLTHQESIEVETKI</sequence>
<name>A0A815II63_9BILA</name>
<gene>
    <name evidence="1" type="ORF">ZHD862_LOCUS31354</name>
</gene>
<evidence type="ECO:0000313" key="1">
    <source>
        <dbReference type="EMBL" id="CAF1366386.1"/>
    </source>
</evidence>
<comment type="caution">
    <text evidence="1">The sequence shown here is derived from an EMBL/GenBank/DDBJ whole genome shotgun (WGS) entry which is preliminary data.</text>
</comment>
<dbReference type="EMBL" id="CAJNOT010003137">
    <property type="protein sequence ID" value="CAF1366386.1"/>
    <property type="molecule type" value="Genomic_DNA"/>
</dbReference>
<protein>
    <submittedName>
        <fullName evidence="1">Uncharacterized protein</fullName>
    </submittedName>
</protein>
<organism evidence="1 2">
    <name type="scientific">Rotaria sordida</name>
    <dbReference type="NCBI Taxonomy" id="392033"/>
    <lineage>
        <taxon>Eukaryota</taxon>
        <taxon>Metazoa</taxon>
        <taxon>Spiralia</taxon>
        <taxon>Gnathifera</taxon>
        <taxon>Rotifera</taxon>
        <taxon>Eurotatoria</taxon>
        <taxon>Bdelloidea</taxon>
        <taxon>Philodinida</taxon>
        <taxon>Philodinidae</taxon>
        <taxon>Rotaria</taxon>
    </lineage>
</organism>
<dbReference type="Proteomes" id="UP000663864">
    <property type="component" value="Unassembled WGS sequence"/>
</dbReference>
<accession>A0A815II63</accession>
<evidence type="ECO:0000313" key="2">
    <source>
        <dbReference type="Proteomes" id="UP000663864"/>
    </source>
</evidence>
<proteinExistence type="predicted"/>
<dbReference type="AlphaFoldDB" id="A0A815II63"/>